<evidence type="ECO:0000259" key="1">
    <source>
        <dbReference type="PROSITE" id="PS51819"/>
    </source>
</evidence>
<dbReference type="InterPro" id="IPR037523">
    <property type="entry name" value="VOC_core"/>
</dbReference>
<sequence>MIIDHIGWACSDLEDGIQQIFGLLGVQPRAGGSHKGNGTRNALLSLGPDQYLEVIGPDPQQDITGTEGEAFSKLQQNGVFTFCLASDDLSQSAAVMQSLGYDATGPSNWTRQLPDGGKMEWRLLRFSGHKLGYFLPIFIDWLASPHPSLSAPTAGSLYQIQVRHPQADALQRAYSRLGVDGAVVEKSEEASISAVIETDHGLVRLGSASFAR</sequence>
<dbReference type="RefSeq" id="WP_010891543.1">
    <property type="nucleotide sequence ID" value="NZ_KY000044.1"/>
</dbReference>
<geneLocation type="plasmid" evidence="2">
    <name>pTi_CFBP1933</name>
</geneLocation>
<feature type="domain" description="VOC" evidence="1">
    <location>
        <begin position="2"/>
        <end position="140"/>
    </location>
</feature>
<dbReference type="Pfam" id="PF13468">
    <property type="entry name" value="Glyoxalase_3"/>
    <property type="match status" value="1"/>
</dbReference>
<dbReference type="InterPro" id="IPR029068">
    <property type="entry name" value="Glyas_Bleomycin-R_OHBP_Dase"/>
</dbReference>
<dbReference type="Gene3D" id="3.10.180.10">
    <property type="entry name" value="2,3-Dihydroxybiphenyl 1,2-Dioxygenase, domain 1"/>
    <property type="match status" value="1"/>
</dbReference>
<dbReference type="EMBL" id="KY000057">
    <property type="protein sequence ID" value="ASK46466.1"/>
    <property type="molecule type" value="Genomic_DNA"/>
</dbReference>
<proteinExistence type="predicted"/>
<keyword evidence="3" id="KW-0614">Plasmid</keyword>
<reference evidence="3" key="1">
    <citation type="submission" date="2016-10" db="EMBL/GenBank/DDBJ databases">
        <title>Agrobacterium Ti plasmids: Classification based on T-DNA and Vir regions organization.</title>
        <authorList>
            <person name="Nabi N."/>
            <person name="Vial L."/>
            <person name="Ben Hafsa A."/>
            <person name="Chapulliot D."/>
            <person name="Berard A."/>
            <person name="Chauveau A."/>
            <person name="Le Paslier M.-C."/>
            <person name="Harzallah Skhiri F."/>
            <person name="Brunel D."/>
            <person name="Nesme X."/>
            <person name="Chaouachi M."/>
        </authorList>
    </citation>
    <scope>NUCLEOTIDE SEQUENCE</scope>
    <source>
        <strain evidence="2">CFBP1933</strain>
        <strain evidence="3">CFBP5505</strain>
        <plasmid evidence="2">pTi_CFBP1933</plasmid>
        <plasmid evidence="3">pTi_CFBP5505</plasmid>
    </source>
</reference>
<dbReference type="PANTHER" id="PTHR40265">
    <property type="entry name" value="BLL2707 PROTEIN"/>
    <property type="match status" value="1"/>
</dbReference>
<evidence type="ECO:0000313" key="3">
    <source>
        <dbReference type="EMBL" id="ASK46466.1"/>
    </source>
</evidence>
<dbReference type="PROSITE" id="PS51819">
    <property type="entry name" value="VOC"/>
    <property type="match status" value="1"/>
</dbReference>
<name>A0A2Z2Q175_9HYPH</name>
<organism evidence="3">
    <name type="scientific">Agrobacterium fabrum</name>
    <dbReference type="NCBI Taxonomy" id="1176649"/>
    <lineage>
        <taxon>Bacteria</taxon>
        <taxon>Pseudomonadati</taxon>
        <taxon>Pseudomonadota</taxon>
        <taxon>Alphaproteobacteria</taxon>
        <taxon>Hyphomicrobiales</taxon>
        <taxon>Rhizobiaceae</taxon>
        <taxon>Rhizobium/Agrobacterium group</taxon>
        <taxon>Agrobacterium</taxon>
        <taxon>Agrobacterium tumefaciens complex</taxon>
    </lineage>
</organism>
<accession>A0A2Z2Q175</accession>
<dbReference type="InterPro" id="IPR025870">
    <property type="entry name" value="Glyoxalase-like_dom"/>
</dbReference>
<dbReference type="AlphaFoldDB" id="A0A2Z2Q175"/>
<protein>
    <submittedName>
        <fullName evidence="3">VOC family protein</fullName>
    </submittedName>
</protein>
<evidence type="ECO:0000313" key="2">
    <source>
        <dbReference type="EMBL" id="ASK44095.1"/>
    </source>
</evidence>
<dbReference type="EMBL" id="KY000044">
    <property type="protein sequence ID" value="ASK44095.1"/>
    <property type="molecule type" value="Genomic_DNA"/>
</dbReference>
<dbReference type="SUPFAM" id="SSF54593">
    <property type="entry name" value="Glyoxalase/Bleomycin resistance protein/Dihydroxybiphenyl dioxygenase"/>
    <property type="match status" value="1"/>
</dbReference>
<geneLocation type="plasmid" evidence="3">
    <name>pTi_CFBP5505</name>
</geneLocation>
<dbReference type="PANTHER" id="PTHR40265:SF1">
    <property type="entry name" value="GLYOXALASE-LIKE DOMAIN-CONTAINING PROTEIN"/>
    <property type="match status" value="1"/>
</dbReference>